<gene>
    <name evidence="1" type="ORF">CRENBAI_010568</name>
</gene>
<name>A0AAV9SCN3_9TELE</name>
<proteinExistence type="predicted"/>
<keyword evidence="2" id="KW-1185">Reference proteome</keyword>
<evidence type="ECO:0000313" key="1">
    <source>
        <dbReference type="EMBL" id="KAK5618820.1"/>
    </source>
</evidence>
<sequence length="208" mass="23967">MRHVAWRPYIRGAHDHSVFTRNVRLSADKTEKLGELISELVSSQTEVWCQGVTFVGMPPYYTVENVTHIYEHTLTRLLEIDREFVWDDYLTFSTSAEYPSTPVWGLMSDSSSIGPVFSRKDHCAFVKLSKTKGRPRAVIKLITNRFVKYTNEPVDARDKHMNSYPSVFVTLFCTELYGTRQEDYKEAVLGIASRGRERFLVEIQKSGT</sequence>
<accession>A0AAV9SCN3</accession>
<comment type="caution">
    <text evidence="1">The sequence shown here is derived from an EMBL/GenBank/DDBJ whole genome shotgun (WGS) entry which is preliminary data.</text>
</comment>
<reference evidence="1 2" key="1">
    <citation type="submission" date="2021-06" db="EMBL/GenBank/DDBJ databases">
        <authorList>
            <person name="Palmer J.M."/>
        </authorList>
    </citation>
    <scope>NUCLEOTIDE SEQUENCE [LARGE SCALE GENOMIC DNA]</scope>
    <source>
        <strain evidence="1 2">MEX-2019</strain>
        <tissue evidence="1">Muscle</tissue>
    </source>
</reference>
<evidence type="ECO:0000313" key="2">
    <source>
        <dbReference type="Proteomes" id="UP001311232"/>
    </source>
</evidence>
<protein>
    <submittedName>
        <fullName evidence="1">Uncharacterized protein</fullName>
    </submittedName>
</protein>
<dbReference type="Proteomes" id="UP001311232">
    <property type="component" value="Unassembled WGS sequence"/>
</dbReference>
<organism evidence="1 2">
    <name type="scientific">Crenichthys baileyi</name>
    <name type="common">White River springfish</name>
    <dbReference type="NCBI Taxonomy" id="28760"/>
    <lineage>
        <taxon>Eukaryota</taxon>
        <taxon>Metazoa</taxon>
        <taxon>Chordata</taxon>
        <taxon>Craniata</taxon>
        <taxon>Vertebrata</taxon>
        <taxon>Euteleostomi</taxon>
        <taxon>Actinopterygii</taxon>
        <taxon>Neopterygii</taxon>
        <taxon>Teleostei</taxon>
        <taxon>Neoteleostei</taxon>
        <taxon>Acanthomorphata</taxon>
        <taxon>Ovalentaria</taxon>
        <taxon>Atherinomorphae</taxon>
        <taxon>Cyprinodontiformes</taxon>
        <taxon>Goodeidae</taxon>
        <taxon>Crenichthys</taxon>
    </lineage>
</organism>
<dbReference type="AlphaFoldDB" id="A0AAV9SCN3"/>
<dbReference type="EMBL" id="JAHHUM010000598">
    <property type="protein sequence ID" value="KAK5618820.1"/>
    <property type="molecule type" value="Genomic_DNA"/>
</dbReference>